<dbReference type="PANTHER" id="PTHR43566">
    <property type="entry name" value="CONSERVED PROTEIN"/>
    <property type="match status" value="1"/>
</dbReference>
<feature type="domain" description="DUF4143" evidence="2">
    <location>
        <begin position="195"/>
        <end position="354"/>
    </location>
</feature>
<dbReference type="Pfam" id="PF13173">
    <property type="entry name" value="AAA_14"/>
    <property type="match status" value="1"/>
</dbReference>
<gene>
    <name evidence="3" type="ORF">NK118_04830</name>
</gene>
<keyword evidence="4" id="KW-1185">Reference proteome</keyword>
<accession>A0ABT1EFT8</accession>
<evidence type="ECO:0000259" key="1">
    <source>
        <dbReference type="Pfam" id="PF13173"/>
    </source>
</evidence>
<feature type="domain" description="AAA" evidence="1">
    <location>
        <begin position="18"/>
        <end position="133"/>
    </location>
</feature>
<dbReference type="InterPro" id="IPR025420">
    <property type="entry name" value="DUF4143"/>
</dbReference>
<keyword evidence="3" id="KW-0547">Nucleotide-binding</keyword>
<evidence type="ECO:0000259" key="2">
    <source>
        <dbReference type="Pfam" id="PF13635"/>
    </source>
</evidence>
<organism evidence="3 4">
    <name type="scientific">Ohessyouella blattaphilus</name>
    <dbReference type="NCBI Taxonomy" id="2949333"/>
    <lineage>
        <taxon>Bacteria</taxon>
        <taxon>Bacillati</taxon>
        <taxon>Bacillota</taxon>
        <taxon>Clostridia</taxon>
        <taxon>Lachnospirales</taxon>
        <taxon>Lachnospiraceae</taxon>
        <taxon>Ohessyouella</taxon>
    </lineage>
</organism>
<reference evidence="3 4" key="1">
    <citation type="journal article" date="2022" name="Genome Biol. Evol.">
        <title>Host diet, physiology and behaviors set the stage for Lachnospiraceae cladogenesis.</title>
        <authorList>
            <person name="Vera-Ponce De Leon A."/>
            <person name="Schneider M."/>
            <person name="Jahnes B.C."/>
            <person name="Sadowski V."/>
            <person name="Camuy-Velez L.A."/>
            <person name="Duan J."/>
            <person name="Sabree Z.L."/>
        </authorList>
    </citation>
    <scope>NUCLEOTIDE SEQUENCE [LARGE SCALE GENOMIC DNA]</scope>
    <source>
        <strain evidence="3 4">PAL227</strain>
    </source>
</reference>
<name>A0ABT1EFT8_9FIRM</name>
<comment type="caution">
    <text evidence="3">The sequence shown here is derived from an EMBL/GenBank/DDBJ whole genome shotgun (WGS) entry which is preliminary data.</text>
</comment>
<protein>
    <submittedName>
        <fullName evidence="3">ATP-binding protein</fullName>
    </submittedName>
</protein>
<dbReference type="InterPro" id="IPR041682">
    <property type="entry name" value="AAA_14"/>
</dbReference>
<dbReference type="RefSeq" id="WP_262068478.1">
    <property type="nucleotide sequence ID" value="NZ_JAMXOC010000004.1"/>
</dbReference>
<evidence type="ECO:0000313" key="4">
    <source>
        <dbReference type="Proteomes" id="UP001523565"/>
    </source>
</evidence>
<keyword evidence="3" id="KW-0067">ATP-binding</keyword>
<evidence type="ECO:0000313" key="3">
    <source>
        <dbReference type="EMBL" id="MCP1109575.1"/>
    </source>
</evidence>
<dbReference type="EMBL" id="JAMZFV010000004">
    <property type="protein sequence ID" value="MCP1109575.1"/>
    <property type="molecule type" value="Genomic_DNA"/>
</dbReference>
<dbReference type="Pfam" id="PF13635">
    <property type="entry name" value="DUF4143"/>
    <property type="match status" value="1"/>
</dbReference>
<proteinExistence type="predicted"/>
<dbReference type="GO" id="GO:0005524">
    <property type="term" value="F:ATP binding"/>
    <property type="evidence" value="ECO:0007669"/>
    <property type="project" value="UniProtKB-KW"/>
</dbReference>
<dbReference type="InterPro" id="IPR027417">
    <property type="entry name" value="P-loop_NTPase"/>
</dbReference>
<dbReference type="SUPFAM" id="SSF52540">
    <property type="entry name" value="P-loop containing nucleoside triphosphate hydrolases"/>
    <property type="match status" value="1"/>
</dbReference>
<dbReference type="Proteomes" id="UP001523565">
    <property type="component" value="Unassembled WGS sequence"/>
</dbReference>
<sequence length="404" mass="46137">MYIDRHIERIVKESLSQFPVVLVTGPRQVGKTTMLRVVGEGFSYVTFDDPIMLQEASSEESLFLRNNKWPLLIDEVQYAPNILRFLKMAVDEKQEKGMYLLTGSQAFELMAGVSETLAGRMAILEMQGLSMREKLGVTFNKVFLPTQEYIDGREEGIVPYTDLWSEIFRGTMPALADANVDWERYYGSYVKTYIEKDVRQIINVTDELKFMRFMTSLAARCGELLNYQAIATEAEVSIDTIKRWLSILSTSGIIRLVEPYANNLIKRVVKTPKVYFMDTGLVCYLTRWTSPEALRLGAAAGSIFENFVVSEIMKSFLNAGKSLASIYFYRDRDQREIDLVIEENGVLYPIEIKMSAKPTKAMAKNFNVLDIVSDKKRGLGVILCQYERKTYLSEEVVALPVEYI</sequence>
<dbReference type="PANTHER" id="PTHR43566:SF2">
    <property type="entry name" value="DUF4143 DOMAIN-CONTAINING PROTEIN"/>
    <property type="match status" value="1"/>
</dbReference>